<dbReference type="Gene3D" id="3.50.50.60">
    <property type="entry name" value="FAD/NAD(P)-binding domain"/>
    <property type="match status" value="1"/>
</dbReference>
<dbReference type="InterPro" id="IPR036188">
    <property type="entry name" value="FAD/NAD-bd_sf"/>
</dbReference>
<dbReference type="InterPro" id="IPR038732">
    <property type="entry name" value="HpyO/CreE_NAD-binding"/>
</dbReference>
<organism evidence="2 3">
    <name type="scientific">Streptomyces glaucus</name>
    <dbReference type="NCBI Taxonomy" id="284029"/>
    <lineage>
        <taxon>Bacteria</taxon>
        <taxon>Bacillati</taxon>
        <taxon>Actinomycetota</taxon>
        <taxon>Actinomycetes</taxon>
        <taxon>Kitasatosporales</taxon>
        <taxon>Streptomycetaceae</taxon>
        <taxon>Streptomyces</taxon>
    </lineage>
</organism>
<dbReference type="PANTHER" id="PTHR40254:SF1">
    <property type="entry name" value="BLR0577 PROTEIN"/>
    <property type="match status" value="1"/>
</dbReference>
<comment type="caution">
    <text evidence="2">The sequence shown here is derived from an EMBL/GenBank/DDBJ whole genome shotgun (WGS) entry which is preliminary data.</text>
</comment>
<dbReference type="RefSeq" id="WP_344599691.1">
    <property type="nucleotide sequence ID" value="NZ_BAAATK010000002.1"/>
</dbReference>
<evidence type="ECO:0000313" key="2">
    <source>
        <dbReference type="EMBL" id="GAA2422311.1"/>
    </source>
</evidence>
<sequence length="509" mass="53510">MSQQPTLAVVGGGAAGTSLIAAYARRLSSEIAGTAADVIVFESAQRYGPGVAYAQDADTALLNRPYSAMSVDYGDPGQFRRWLYRRRSAGRPAAPALPHVPAGHFVPRNLFGNYLEDVFREACEDLALLGTRITLVPSAVTDICADGAGGHLLTTADGQRHTADVTVLAIGTLPPADVFGLLGTDGFVHQPYPLDRSLDRVGPDRDVLVLGSGLTAVDVALVLADNGHRAGLTLASRSGRVPDVRTDLASSPLPDLLSDARQLLARGRVTLQGIHRILDTALRAGGTSLAEALLPYTEDWAAPDLLRHRLAHPLPGGLAQRCVGALAPHYSALWRALPATQQRAFLRAQHRTYNCLRSPMPTTNAQKLLALCDSGQLAFRRRITGVEPAVGGGFTATYADGTATHHDVVVNAVGRTIDTSAAPATSLVSRLVARGTLVPHPLGGVRVDPATNQVLDSGGGVRDGLYVVGDLASGEHFHTSSMELVARQANTVAERLVPASDRVLAGAAQ</sequence>
<name>A0ABP5WCI6_9ACTN</name>
<reference evidence="3" key="1">
    <citation type="journal article" date="2019" name="Int. J. Syst. Evol. Microbiol.">
        <title>The Global Catalogue of Microorganisms (GCM) 10K type strain sequencing project: providing services to taxonomists for standard genome sequencing and annotation.</title>
        <authorList>
            <consortium name="The Broad Institute Genomics Platform"/>
            <consortium name="The Broad Institute Genome Sequencing Center for Infectious Disease"/>
            <person name="Wu L."/>
            <person name="Ma J."/>
        </authorList>
    </citation>
    <scope>NUCLEOTIDE SEQUENCE [LARGE SCALE GENOMIC DNA]</scope>
    <source>
        <strain evidence="3">JCM 6922</strain>
    </source>
</reference>
<dbReference type="SUPFAM" id="SSF51905">
    <property type="entry name" value="FAD/NAD(P)-binding domain"/>
    <property type="match status" value="2"/>
</dbReference>
<dbReference type="Proteomes" id="UP001500460">
    <property type="component" value="Unassembled WGS sequence"/>
</dbReference>
<dbReference type="InterPro" id="IPR052189">
    <property type="entry name" value="L-asp_N-monooxygenase_NS-form"/>
</dbReference>
<dbReference type="EMBL" id="BAAATK010000002">
    <property type="protein sequence ID" value="GAA2422311.1"/>
    <property type="molecule type" value="Genomic_DNA"/>
</dbReference>
<proteinExistence type="predicted"/>
<dbReference type="PANTHER" id="PTHR40254">
    <property type="entry name" value="BLR0577 PROTEIN"/>
    <property type="match status" value="1"/>
</dbReference>
<keyword evidence="3" id="KW-1185">Reference proteome</keyword>
<dbReference type="Pfam" id="PF13454">
    <property type="entry name" value="NAD_binding_9"/>
    <property type="match status" value="1"/>
</dbReference>
<gene>
    <name evidence="2" type="ORF">GCM10010421_05340</name>
</gene>
<evidence type="ECO:0000259" key="1">
    <source>
        <dbReference type="Pfam" id="PF13454"/>
    </source>
</evidence>
<evidence type="ECO:0000313" key="3">
    <source>
        <dbReference type="Proteomes" id="UP001500460"/>
    </source>
</evidence>
<accession>A0ABP5WCI6</accession>
<feature type="domain" description="FAD-dependent urate hydroxylase HpyO/Asp monooxygenase CreE-like FAD/NAD(P)-binding" evidence="1">
    <location>
        <begin position="8"/>
        <end position="172"/>
    </location>
</feature>
<protein>
    <submittedName>
        <fullName evidence="2">FAD/NAD(P)-binding protein</fullName>
    </submittedName>
</protein>